<proteinExistence type="predicted"/>
<sequence length="154" mass="17285">MSHFHEDLKQNALVFHPDGIFSFGIIPEMPQYSLPGGEVFLRAGVHLGDNRGFGVRHIWEAHQADLVKAGCVSIDSVAKHIASIVVPQAPIYCEFRQVKGGQRVAVLKLKMGTLILEPRQERRGFGYYVVTWYPQPRPNGTLVGRVVDPRKLQK</sequence>
<dbReference type="AlphaFoldDB" id="A0A0P9K690"/>
<organism evidence="1 2">
    <name type="scientific">Pseudomonas syringae pv. apii</name>
    <dbReference type="NCBI Taxonomy" id="81036"/>
    <lineage>
        <taxon>Bacteria</taxon>
        <taxon>Pseudomonadati</taxon>
        <taxon>Pseudomonadota</taxon>
        <taxon>Gammaproteobacteria</taxon>
        <taxon>Pseudomonadales</taxon>
        <taxon>Pseudomonadaceae</taxon>
        <taxon>Pseudomonas</taxon>
    </lineage>
</organism>
<comment type="caution">
    <text evidence="1">The sequence shown here is derived from an EMBL/GenBank/DDBJ whole genome shotgun (WGS) entry which is preliminary data.</text>
</comment>
<reference evidence="1 2" key="1">
    <citation type="submission" date="2018-08" db="EMBL/GenBank/DDBJ databases">
        <title>Recombination of ecologically and evolutionarily significant loci maintains genetic cohesion in the Pseudomonas syringae species complex.</title>
        <authorList>
            <person name="Dillon M."/>
            <person name="Thakur S."/>
            <person name="Almeida R.N.D."/>
            <person name="Weir B.S."/>
            <person name="Guttman D.S."/>
        </authorList>
    </citation>
    <scope>NUCLEOTIDE SEQUENCE [LARGE SCALE GENOMIC DNA]</scope>
    <source>
        <strain evidence="1 2">1089_5</strain>
    </source>
</reference>
<gene>
    <name evidence="1" type="ORF">ALQ49_200054</name>
</gene>
<dbReference type="Proteomes" id="UP000278062">
    <property type="component" value="Unassembled WGS sequence"/>
</dbReference>
<name>A0A0P9K690_9PSED</name>
<evidence type="ECO:0000313" key="2">
    <source>
        <dbReference type="Proteomes" id="UP000278062"/>
    </source>
</evidence>
<dbReference type="EMBL" id="RBPL01000026">
    <property type="protein sequence ID" value="RMO01187.1"/>
    <property type="molecule type" value="Genomic_DNA"/>
</dbReference>
<evidence type="ECO:0000313" key="1">
    <source>
        <dbReference type="EMBL" id="RMO01187.1"/>
    </source>
</evidence>
<accession>A0A0P9K690</accession>
<protein>
    <submittedName>
        <fullName evidence="1">Uncharacterized protein</fullName>
    </submittedName>
</protein>